<dbReference type="Proteomes" id="UP000750711">
    <property type="component" value="Unassembled WGS sequence"/>
</dbReference>
<gene>
    <name evidence="2" type="ORF">GP486_001269</name>
</gene>
<organism evidence="2 3">
    <name type="scientific">Trichoglossum hirsutum</name>
    <dbReference type="NCBI Taxonomy" id="265104"/>
    <lineage>
        <taxon>Eukaryota</taxon>
        <taxon>Fungi</taxon>
        <taxon>Dikarya</taxon>
        <taxon>Ascomycota</taxon>
        <taxon>Pezizomycotina</taxon>
        <taxon>Geoglossomycetes</taxon>
        <taxon>Geoglossales</taxon>
        <taxon>Geoglossaceae</taxon>
        <taxon>Trichoglossum</taxon>
    </lineage>
</organism>
<evidence type="ECO:0000256" key="1">
    <source>
        <dbReference type="SAM" id="MobiDB-lite"/>
    </source>
</evidence>
<comment type="caution">
    <text evidence="2">The sequence shown here is derived from an EMBL/GenBank/DDBJ whole genome shotgun (WGS) entry which is preliminary data.</text>
</comment>
<keyword evidence="3" id="KW-1185">Reference proteome</keyword>
<evidence type="ECO:0000313" key="2">
    <source>
        <dbReference type="EMBL" id="KAH0565337.1"/>
    </source>
</evidence>
<reference evidence="2" key="1">
    <citation type="submission" date="2021-03" db="EMBL/GenBank/DDBJ databases">
        <title>Comparative genomics and phylogenomic investigation of the class Geoglossomycetes provide insights into ecological specialization and systematics.</title>
        <authorList>
            <person name="Melie T."/>
            <person name="Pirro S."/>
            <person name="Miller A.N."/>
            <person name="Quandt A."/>
        </authorList>
    </citation>
    <scope>NUCLEOTIDE SEQUENCE</scope>
    <source>
        <strain evidence="2">CAQ_001_2017</strain>
    </source>
</reference>
<feature type="region of interest" description="Disordered" evidence="1">
    <location>
        <begin position="206"/>
        <end position="240"/>
    </location>
</feature>
<dbReference type="EMBL" id="JAGHQM010000106">
    <property type="protein sequence ID" value="KAH0565337.1"/>
    <property type="molecule type" value="Genomic_DNA"/>
</dbReference>
<accession>A0A9P8RT70</accession>
<sequence>MTITTSRELPPLATITNTRDSKGNTLYRAVLSAPWERKSYSDRENVQAAALPAKKRRVWYSDNAHNAYHHDIRCPEDDLMAFHTQGHVLNRDRDVLANVRNAPPDMTSNGALPPILLPRNGLLDGLAAIHNAPWVLLGTLPPIQTLGGGRVPREFYEPEPLRPWQLVGSRPSFLVDLECVATEQTESRVSFLNDDGTLPEGFRWELEEGSPSYSPSPRCYPPLGGGPSPGSDSSRTTVYL</sequence>
<evidence type="ECO:0000313" key="3">
    <source>
        <dbReference type="Proteomes" id="UP000750711"/>
    </source>
</evidence>
<dbReference type="AlphaFoldDB" id="A0A9P8RT70"/>
<name>A0A9P8RT70_9PEZI</name>
<proteinExistence type="predicted"/>
<protein>
    <submittedName>
        <fullName evidence="2">Uncharacterized protein</fullName>
    </submittedName>
</protein>